<keyword evidence="2 6" id="KW-0808">Transferase</keyword>
<name>A0A0B6AN36_PRIM2</name>
<dbReference type="InterPro" id="IPR036477">
    <property type="entry name" value="Formyl_transf_N_sf"/>
</dbReference>
<evidence type="ECO:0000256" key="1">
    <source>
        <dbReference type="ARBA" id="ARBA00005054"/>
    </source>
</evidence>
<proteinExistence type="inferred from homology"/>
<accession>A0A0B6AN36</accession>
<feature type="domain" description="Formyl transferase N-terminal" evidence="7">
    <location>
        <begin position="3"/>
        <end position="182"/>
    </location>
</feature>
<dbReference type="EMBL" id="CP009920">
    <property type="protein sequence ID" value="AJI24906.1"/>
    <property type="molecule type" value="Genomic_DNA"/>
</dbReference>
<feature type="active site" description="Proton donor" evidence="6">
    <location>
        <position position="109"/>
    </location>
</feature>
<evidence type="ECO:0000256" key="6">
    <source>
        <dbReference type="HAMAP-Rule" id="MF_01930"/>
    </source>
</evidence>
<dbReference type="GO" id="GO:0005829">
    <property type="term" value="C:cytosol"/>
    <property type="evidence" value="ECO:0007669"/>
    <property type="project" value="TreeGrafter"/>
</dbReference>
<evidence type="ECO:0000313" key="9">
    <source>
        <dbReference type="Proteomes" id="UP000031829"/>
    </source>
</evidence>
<dbReference type="Pfam" id="PF00551">
    <property type="entry name" value="Formyl_trans_N"/>
    <property type="match status" value="1"/>
</dbReference>
<evidence type="ECO:0000256" key="4">
    <source>
        <dbReference type="ARBA" id="ARBA00038440"/>
    </source>
</evidence>
<dbReference type="NCBIfam" id="TIGR00639">
    <property type="entry name" value="PurN"/>
    <property type="match status" value="1"/>
</dbReference>
<dbReference type="PROSITE" id="PS00373">
    <property type="entry name" value="GART"/>
    <property type="match status" value="1"/>
</dbReference>
<keyword evidence="3 6" id="KW-0658">Purine biosynthesis</keyword>
<gene>
    <name evidence="6 8" type="primary">purN</name>
    <name evidence="8" type="ORF">BG04_2570</name>
</gene>
<comment type="function">
    <text evidence="6">Catalyzes the transfer of a formyl group from 10-formyltetrahydrofolate to 5-phospho-ribosyl-glycinamide (GAR), producing 5-phospho-ribosyl-N-formylglycinamide (FGAR) and tetrahydrofolate.</text>
</comment>
<dbReference type="HAMAP" id="MF_01930">
    <property type="entry name" value="PurN"/>
    <property type="match status" value="1"/>
</dbReference>
<organism evidence="8 9">
    <name type="scientific">Priestia megaterium (strain ATCC 14581 / DSM 32 / CCUG 1817 / JCM 2506 / NBRC 15308 / NCIMB 9376 / NCTC 10342 / NRRL B-14308 / VKM B-512 / Ford 19)</name>
    <name type="common">Bacillus megaterium</name>
    <dbReference type="NCBI Taxonomy" id="1348623"/>
    <lineage>
        <taxon>Bacteria</taxon>
        <taxon>Bacillati</taxon>
        <taxon>Bacillota</taxon>
        <taxon>Bacilli</taxon>
        <taxon>Bacillales</taxon>
        <taxon>Bacillaceae</taxon>
        <taxon>Priestia</taxon>
    </lineage>
</organism>
<feature type="binding site" evidence="6">
    <location>
        <begin position="12"/>
        <end position="14"/>
    </location>
    <ligand>
        <name>N(1)-(5-phospho-beta-D-ribosyl)glycinamide</name>
        <dbReference type="ChEBI" id="CHEBI:143788"/>
    </ligand>
</feature>
<dbReference type="PANTHER" id="PTHR43369:SF2">
    <property type="entry name" value="PHOSPHORIBOSYLGLYCINAMIDE FORMYLTRANSFERASE"/>
    <property type="match status" value="1"/>
</dbReference>
<feature type="site" description="Raises pKa of active site His" evidence="6">
    <location>
        <position position="145"/>
    </location>
</feature>
<comment type="catalytic activity">
    <reaction evidence="5 6">
        <text>N(1)-(5-phospho-beta-D-ribosyl)glycinamide + (6R)-10-formyltetrahydrofolate = N(2)-formyl-N(1)-(5-phospho-beta-D-ribosyl)glycinamide + (6S)-5,6,7,8-tetrahydrofolate + H(+)</text>
        <dbReference type="Rhea" id="RHEA:15053"/>
        <dbReference type="ChEBI" id="CHEBI:15378"/>
        <dbReference type="ChEBI" id="CHEBI:57453"/>
        <dbReference type="ChEBI" id="CHEBI:143788"/>
        <dbReference type="ChEBI" id="CHEBI:147286"/>
        <dbReference type="ChEBI" id="CHEBI:195366"/>
        <dbReference type="EC" id="2.1.2.2"/>
    </reaction>
</comment>
<evidence type="ECO:0000259" key="7">
    <source>
        <dbReference type="Pfam" id="PF00551"/>
    </source>
</evidence>
<dbReference type="Gene3D" id="3.40.50.170">
    <property type="entry name" value="Formyl transferase, N-terminal domain"/>
    <property type="match status" value="1"/>
</dbReference>
<dbReference type="GO" id="GO:0004644">
    <property type="term" value="F:phosphoribosylglycinamide formyltransferase activity"/>
    <property type="evidence" value="ECO:0007669"/>
    <property type="project" value="UniProtKB-UniRule"/>
</dbReference>
<evidence type="ECO:0000256" key="3">
    <source>
        <dbReference type="ARBA" id="ARBA00022755"/>
    </source>
</evidence>
<dbReference type="FunFam" id="3.40.50.170:FF:000007">
    <property type="entry name" value="Phosphoribosylglycinamide formyltransferase"/>
    <property type="match status" value="1"/>
</dbReference>
<dbReference type="CDD" id="cd08645">
    <property type="entry name" value="FMT_core_GART"/>
    <property type="match status" value="1"/>
</dbReference>
<dbReference type="RefSeq" id="WP_014461934.1">
    <property type="nucleotide sequence ID" value="NZ_BCVB01000013.1"/>
</dbReference>
<dbReference type="InterPro" id="IPR004607">
    <property type="entry name" value="GART"/>
</dbReference>
<dbReference type="InterPro" id="IPR002376">
    <property type="entry name" value="Formyl_transf_N"/>
</dbReference>
<evidence type="ECO:0000256" key="2">
    <source>
        <dbReference type="ARBA" id="ARBA00022679"/>
    </source>
</evidence>
<dbReference type="GeneID" id="93640641"/>
<feature type="binding site" evidence="6">
    <location>
        <position position="65"/>
    </location>
    <ligand>
        <name>(6R)-10-formyltetrahydrofolate</name>
        <dbReference type="ChEBI" id="CHEBI:195366"/>
    </ligand>
</feature>
<dbReference type="EC" id="2.1.2.2" evidence="6"/>
<feature type="binding site" evidence="6">
    <location>
        <position position="107"/>
    </location>
    <ligand>
        <name>(6R)-10-formyltetrahydrofolate</name>
        <dbReference type="ChEBI" id="CHEBI:195366"/>
    </ligand>
</feature>
<dbReference type="GO" id="GO:0006189">
    <property type="term" value="P:'de novo' IMP biosynthetic process"/>
    <property type="evidence" value="ECO:0007669"/>
    <property type="project" value="UniProtKB-UniRule"/>
</dbReference>
<comment type="pathway">
    <text evidence="1 6">Purine metabolism; IMP biosynthesis via de novo pathway; N(2)-formyl-N(1)-(5-phospho-D-ribosyl)glycinamide from N(1)-(5-phospho-D-ribosyl)glycinamide (10-formyl THF route): step 1/1.</text>
</comment>
<dbReference type="KEGG" id="bmeg:BG04_2570"/>
<evidence type="ECO:0000256" key="5">
    <source>
        <dbReference type="ARBA" id="ARBA00047664"/>
    </source>
</evidence>
<comment type="similarity">
    <text evidence="4 6">Belongs to the GART family.</text>
</comment>
<evidence type="ECO:0000313" key="8">
    <source>
        <dbReference type="EMBL" id="AJI24906.1"/>
    </source>
</evidence>
<reference evidence="8 9" key="1">
    <citation type="journal article" date="2015" name="Genome Announc.">
        <title>Complete genome sequences for 35 biothreat assay-relevant bacillus species.</title>
        <authorList>
            <person name="Johnson S.L."/>
            <person name="Daligault H.E."/>
            <person name="Davenport K.W."/>
            <person name="Jaissle J."/>
            <person name="Frey K.G."/>
            <person name="Ladner J.T."/>
            <person name="Broomall S.M."/>
            <person name="Bishop-Lilly K.A."/>
            <person name="Bruce D.C."/>
            <person name="Gibbons H.S."/>
            <person name="Coyne S.R."/>
            <person name="Lo C.C."/>
            <person name="Meincke L."/>
            <person name="Munk A.C."/>
            <person name="Koroleva G.I."/>
            <person name="Rosenzweig C.N."/>
            <person name="Palacios G.F."/>
            <person name="Redden C.L."/>
            <person name="Minogue T.D."/>
            <person name="Chain P.S."/>
        </authorList>
    </citation>
    <scope>NUCLEOTIDE SEQUENCE [LARGE SCALE GENOMIC DNA]</scope>
    <source>
        <strain evidence="9">ATCC 14581 / DSM 32 / JCM 2506 / NBRC 15308 / NCIMB 9376 / NCTC 10342 / NRRL B-14308 / VKM B-512</strain>
    </source>
</reference>
<dbReference type="PANTHER" id="PTHR43369">
    <property type="entry name" value="PHOSPHORIBOSYLGLYCINAMIDE FORMYLTRANSFERASE"/>
    <property type="match status" value="1"/>
</dbReference>
<feature type="binding site" evidence="6">
    <location>
        <begin position="90"/>
        <end position="93"/>
    </location>
    <ligand>
        <name>(6R)-10-formyltetrahydrofolate</name>
        <dbReference type="ChEBI" id="CHEBI:195366"/>
    </ligand>
</feature>
<sequence length="192" mass="20985">MINIAVFASGNGSNFQSIYEATQSGRLKANIALVVCNKPDAYVIERAKACGIPCFVCSPKNYENKEAYEAAILAELTSAKVEFLVLAGYMRLVGSTLLKPYKNRIVNIHPSLLPAFPGIDAIGQAFDAGVKVIGITVHFVDEGMDTGPIIDQQAIRIEKGDTRETVEARIHEIEHQFYPAVLNELFEQAAVK</sequence>
<protein>
    <recommendedName>
        <fullName evidence="6">Phosphoribosylglycinamide formyltransferase</fullName>
        <ecNumber evidence="6">2.1.2.2</ecNumber>
    </recommendedName>
    <alternativeName>
        <fullName evidence="6">5'-phosphoribosylglycinamide transformylase</fullName>
    </alternativeName>
    <alternativeName>
        <fullName evidence="6">GAR transformylase</fullName>
        <shortName evidence="6">GART</shortName>
    </alternativeName>
</protein>
<dbReference type="SUPFAM" id="SSF53328">
    <property type="entry name" value="Formyltransferase"/>
    <property type="match status" value="1"/>
</dbReference>
<dbReference type="AlphaFoldDB" id="A0A0B6AN36"/>
<dbReference type="HOGENOM" id="CLU_038395_1_3_9"/>
<dbReference type="InterPro" id="IPR001555">
    <property type="entry name" value="GART_AS"/>
</dbReference>
<dbReference type="UniPathway" id="UPA00074">
    <property type="reaction ID" value="UER00126"/>
</dbReference>
<dbReference type="Proteomes" id="UP000031829">
    <property type="component" value="Chromosome"/>
</dbReference>